<dbReference type="Gene3D" id="3.30.2410.10">
    <property type="entry name" value="Hect, E3 ligase catalytic domain"/>
    <property type="match status" value="2"/>
</dbReference>
<evidence type="ECO:0000256" key="6">
    <source>
        <dbReference type="ARBA" id="ARBA00022801"/>
    </source>
</evidence>
<dbReference type="GO" id="GO:0004519">
    <property type="term" value="F:endonuclease activity"/>
    <property type="evidence" value="ECO:0007669"/>
    <property type="project" value="UniProtKB-KW"/>
</dbReference>
<organism evidence="10 11">
    <name type="scientific">Mytilus edulis</name>
    <name type="common">Blue mussel</name>
    <dbReference type="NCBI Taxonomy" id="6550"/>
    <lineage>
        <taxon>Eukaryota</taxon>
        <taxon>Metazoa</taxon>
        <taxon>Spiralia</taxon>
        <taxon>Lophotrochozoa</taxon>
        <taxon>Mollusca</taxon>
        <taxon>Bivalvia</taxon>
        <taxon>Autobranchia</taxon>
        <taxon>Pteriomorphia</taxon>
        <taxon>Mytilida</taxon>
        <taxon>Mytiloidea</taxon>
        <taxon>Mytilidae</taxon>
        <taxon>Mytilinae</taxon>
        <taxon>Mytilus</taxon>
    </lineage>
</organism>
<evidence type="ECO:0000256" key="3">
    <source>
        <dbReference type="ARBA" id="ARBA00022722"/>
    </source>
</evidence>
<feature type="domain" description="HECT" evidence="9">
    <location>
        <begin position="23"/>
        <end position="158"/>
    </location>
</feature>
<protein>
    <recommendedName>
        <fullName evidence="9">HECT domain-containing protein</fullName>
    </recommendedName>
</protein>
<keyword evidence="5 8" id="KW-0833">Ubl conjugation pathway</keyword>
<dbReference type="InterPro" id="IPR043502">
    <property type="entry name" value="DNA/RNA_pol_sf"/>
</dbReference>
<dbReference type="GO" id="GO:0003964">
    <property type="term" value="F:RNA-directed DNA polymerase activity"/>
    <property type="evidence" value="ECO:0007669"/>
    <property type="project" value="UniProtKB-KW"/>
</dbReference>
<dbReference type="EMBL" id="CAJPWZ010002593">
    <property type="protein sequence ID" value="CAG2241727.1"/>
    <property type="molecule type" value="Genomic_DNA"/>
</dbReference>
<evidence type="ECO:0000259" key="9">
    <source>
        <dbReference type="PROSITE" id="PS50237"/>
    </source>
</evidence>
<dbReference type="InterPro" id="IPR000569">
    <property type="entry name" value="HECT_dom"/>
</dbReference>
<dbReference type="InterPro" id="IPR041373">
    <property type="entry name" value="RT_RNaseH"/>
</dbReference>
<dbReference type="Pfam" id="PF17921">
    <property type="entry name" value="Integrase_H2C2"/>
    <property type="match status" value="1"/>
</dbReference>
<evidence type="ECO:0000256" key="2">
    <source>
        <dbReference type="ARBA" id="ARBA00022695"/>
    </source>
</evidence>
<keyword evidence="11" id="KW-1185">Reference proteome</keyword>
<keyword evidence="6" id="KW-0378">Hydrolase</keyword>
<dbReference type="InterPro" id="IPR050951">
    <property type="entry name" value="Retrovirus_Pol_polyprotein"/>
</dbReference>
<dbReference type="PROSITE" id="PS50237">
    <property type="entry name" value="HECT"/>
    <property type="match status" value="1"/>
</dbReference>
<comment type="caution">
    <text evidence="10">The sequence shown here is derived from an EMBL/GenBank/DDBJ whole genome shotgun (WGS) entry which is preliminary data.</text>
</comment>
<evidence type="ECO:0000256" key="8">
    <source>
        <dbReference type="PROSITE-ProRule" id="PRU00104"/>
    </source>
</evidence>
<dbReference type="Proteomes" id="UP000683360">
    <property type="component" value="Unassembled WGS sequence"/>
</dbReference>
<dbReference type="InterPro" id="IPR041588">
    <property type="entry name" value="Integrase_H2C2"/>
</dbReference>
<evidence type="ECO:0000256" key="4">
    <source>
        <dbReference type="ARBA" id="ARBA00022759"/>
    </source>
</evidence>
<gene>
    <name evidence="10" type="ORF">MEDL_53933</name>
</gene>
<evidence type="ECO:0000313" key="11">
    <source>
        <dbReference type="Proteomes" id="UP000683360"/>
    </source>
</evidence>
<dbReference type="SUPFAM" id="SSF56204">
    <property type="entry name" value="Hect, E3 ligase catalytic domain"/>
    <property type="match status" value="2"/>
</dbReference>
<dbReference type="Pfam" id="PF00632">
    <property type="entry name" value="HECT"/>
    <property type="match status" value="2"/>
</dbReference>
<keyword evidence="7" id="KW-0695">RNA-directed DNA polymerase</keyword>
<dbReference type="FunFam" id="1.10.340.70:FF:000001">
    <property type="entry name" value="Retrovirus-related Pol polyprotein from transposon gypsy-like Protein"/>
    <property type="match status" value="1"/>
</dbReference>
<keyword evidence="2" id="KW-0548">Nucleotidyltransferase</keyword>
<evidence type="ECO:0000256" key="1">
    <source>
        <dbReference type="ARBA" id="ARBA00022679"/>
    </source>
</evidence>
<accession>A0A8S3U7X6</accession>
<feature type="active site" description="Glycyl thioester intermediate" evidence="8">
    <location>
        <position position="114"/>
    </location>
</feature>
<dbReference type="InterPro" id="IPR035983">
    <property type="entry name" value="Hect_E3_ubiquitin_ligase"/>
</dbReference>
<dbReference type="AlphaFoldDB" id="A0A8S3U7X6"/>
<dbReference type="PANTHER" id="PTHR37984:SF5">
    <property type="entry name" value="PROTEIN NYNRIN-LIKE"/>
    <property type="match status" value="1"/>
</dbReference>
<dbReference type="SUPFAM" id="SSF56672">
    <property type="entry name" value="DNA/RNA polymerases"/>
    <property type="match status" value="1"/>
</dbReference>
<dbReference type="CDD" id="cd09274">
    <property type="entry name" value="RNase_HI_RT_Ty3"/>
    <property type="match status" value="1"/>
</dbReference>
<dbReference type="GO" id="GO:0016787">
    <property type="term" value="F:hydrolase activity"/>
    <property type="evidence" value="ECO:0007669"/>
    <property type="project" value="UniProtKB-KW"/>
</dbReference>
<dbReference type="Gene3D" id="1.10.340.70">
    <property type="match status" value="1"/>
</dbReference>
<keyword evidence="1" id="KW-0808">Transferase</keyword>
<dbReference type="GO" id="GO:0004842">
    <property type="term" value="F:ubiquitin-protein transferase activity"/>
    <property type="evidence" value="ECO:0007669"/>
    <property type="project" value="InterPro"/>
</dbReference>
<evidence type="ECO:0000313" key="10">
    <source>
        <dbReference type="EMBL" id="CAG2241727.1"/>
    </source>
</evidence>
<dbReference type="Pfam" id="PF17917">
    <property type="entry name" value="RT_RNaseH"/>
    <property type="match status" value="1"/>
</dbReference>
<dbReference type="PANTHER" id="PTHR37984">
    <property type="entry name" value="PROTEIN CBG26694"/>
    <property type="match status" value="1"/>
</dbReference>
<evidence type="ECO:0000256" key="7">
    <source>
        <dbReference type="ARBA" id="ARBA00022918"/>
    </source>
</evidence>
<evidence type="ECO:0000256" key="5">
    <source>
        <dbReference type="ARBA" id="ARBA00022786"/>
    </source>
</evidence>
<keyword evidence="3" id="KW-0540">Nuclease</keyword>
<sequence>MESVAFFICVEQAPDKRKYIGGVLPWFWEIVEDFSQENRVLLLQFTTGSSRVPFGGFAKFVGGGGPQHFTIAIVPYKEHTLPTASTCLLVERPQHFTIAIVPYKEHTLPTASTCINMLKMPEYKSKTELHNRLMVALQCGNQAPILVFPDFDKPFVLSVDASDYAIGYVLGQLNPNTKLEHVVAYGGRSLNKNEQKWHINEKEGLALKEGIKHFNPYLATHKFTVYTDNITVRWIDTIKNIQGRLGRWALELQGYDFEIMHRPGKKNNADALSRREYEKIGPENFPQNEIEQTVAAMSNKKYEIITFDYKGDDEQQPNILTITDTGNEDDETLENIDPEQFKKRKTFRHLQRHCPDFVEIFNYKLDGQVPQERQKARQLDAKAFHYEIDNGILYHFFNARSRSLPKGQNMVKQLAIPRTLRKEVLEAFHDNIVGCHQGEERTYEAVRQRYYWPNMYTDIKTYIKTCEICQRSKRDTHSHPVPLKPMPIEEVFFKMAHGYFRTPRDSRKISLLAVGG</sequence>
<dbReference type="OrthoDB" id="6125253at2759"/>
<keyword evidence="4" id="KW-0255">Endonuclease</keyword>
<name>A0A8S3U7X6_MYTED</name>
<proteinExistence type="predicted"/>
<reference evidence="10" key="1">
    <citation type="submission" date="2021-03" db="EMBL/GenBank/DDBJ databases">
        <authorList>
            <person name="Bekaert M."/>
        </authorList>
    </citation>
    <scope>NUCLEOTIDE SEQUENCE</scope>
</reference>